<dbReference type="Gene3D" id="2.20.25.10">
    <property type="match status" value="1"/>
</dbReference>
<dbReference type="PANTHER" id="PTHR34352">
    <property type="entry name" value="PROTEIN YHFA"/>
    <property type="match status" value="1"/>
</dbReference>
<dbReference type="Pfam" id="PF02566">
    <property type="entry name" value="OsmC"/>
    <property type="match status" value="1"/>
</dbReference>
<dbReference type="NCBIfam" id="NF008009">
    <property type="entry name" value="PRK10738.1"/>
    <property type="match status" value="1"/>
</dbReference>
<proteinExistence type="predicted"/>
<dbReference type="InterPro" id="IPR036102">
    <property type="entry name" value="OsmC/Ohrsf"/>
</dbReference>
<dbReference type="Proteomes" id="UP000634667">
    <property type="component" value="Unassembled WGS sequence"/>
</dbReference>
<dbReference type="InterPro" id="IPR003718">
    <property type="entry name" value="OsmC/Ohr_fam"/>
</dbReference>
<sequence>MFYVEYAALFLSWNRIMEAKVSWVNGLTFMGRSGSGHAVVFDADRDSNTAPTPMEMLLMSAGACSSVDVVGILQKARQKIVGCDVELSAERADTIPKVFTRLHLHFVVSGSELSEKQVERAVNLSAEKYCSVSIMLSQSVKVTHSFSIKDAD</sequence>
<protein>
    <recommendedName>
        <fullName evidence="3">OsmC family protein</fullName>
    </recommendedName>
</protein>
<accession>A0ABQ2WFH4</accession>
<dbReference type="Gene3D" id="3.30.300.20">
    <property type="match status" value="1"/>
</dbReference>
<dbReference type="SUPFAM" id="SSF82784">
    <property type="entry name" value="OsmC-like"/>
    <property type="match status" value="1"/>
</dbReference>
<dbReference type="InterPro" id="IPR015946">
    <property type="entry name" value="KH_dom-like_a/b"/>
</dbReference>
<organism evidence="1 2">
    <name type="scientific">Alishewanella tabrizica</name>
    <dbReference type="NCBI Taxonomy" id="671278"/>
    <lineage>
        <taxon>Bacteria</taxon>
        <taxon>Pseudomonadati</taxon>
        <taxon>Pseudomonadota</taxon>
        <taxon>Gammaproteobacteria</taxon>
        <taxon>Alteromonadales</taxon>
        <taxon>Alteromonadaceae</taxon>
        <taxon>Alishewanella</taxon>
    </lineage>
</organism>
<reference evidence="2" key="1">
    <citation type="journal article" date="2019" name="Int. J. Syst. Evol. Microbiol.">
        <title>The Global Catalogue of Microorganisms (GCM) 10K type strain sequencing project: providing services to taxonomists for standard genome sequencing and annotation.</title>
        <authorList>
            <consortium name="The Broad Institute Genomics Platform"/>
            <consortium name="The Broad Institute Genome Sequencing Center for Infectious Disease"/>
            <person name="Wu L."/>
            <person name="Ma J."/>
        </authorList>
    </citation>
    <scope>NUCLEOTIDE SEQUENCE [LARGE SCALE GENOMIC DNA]</scope>
    <source>
        <strain evidence="2">KCTC 23723</strain>
    </source>
</reference>
<name>A0ABQ2WFH4_9ALTE</name>
<comment type="caution">
    <text evidence="1">The sequence shown here is derived from an EMBL/GenBank/DDBJ whole genome shotgun (WGS) entry which is preliminary data.</text>
</comment>
<keyword evidence="2" id="KW-1185">Reference proteome</keyword>
<gene>
    <name evidence="1" type="ORF">GCM10008111_05350</name>
</gene>
<dbReference type="PANTHER" id="PTHR34352:SF1">
    <property type="entry name" value="PROTEIN YHFA"/>
    <property type="match status" value="1"/>
</dbReference>
<evidence type="ECO:0000313" key="1">
    <source>
        <dbReference type="EMBL" id="GGW52268.1"/>
    </source>
</evidence>
<dbReference type="EMBL" id="BMYR01000002">
    <property type="protein sequence ID" value="GGW52268.1"/>
    <property type="molecule type" value="Genomic_DNA"/>
</dbReference>
<evidence type="ECO:0008006" key="3">
    <source>
        <dbReference type="Google" id="ProtNLM"/>
    </source>
</evidence>
<evidence type="ECO:0000313" key="2">
    <source>
        <dbReference type="Proteomes" id="UP000634667"/>
    </source>
</evidence>